<dbReference type="InterPro" id="IPR040976">
    <property type="entry name" value="Pkinase_fungal"/>
</dbReference>
<name>A0A1B5LAB8_USTVR</name>
<comment type="caution">
    <text evidence="3">The sequence shown here is derived from an EMBL/GenBank/DDBJ whole genome shotgun (WGS) entry which is preliminary data.</text>
</comment>
<sequence>MSEEDLGYDPTIQTAANGERFVQMDQSGSKQRVIIDRVMLRTRWIAVRATTCWKAHPEGHPEIPLVIKDSWQYPERHEEGEILREVTDKGVINVARDYYPETVRVRGMNDNVLQNIRQRLDMATASNYQPRRRPLQSSKVEAQSSKVIAQEQRTGGSSSSNKRPLSPIGPSLSPSKRICSDISEKPGTVPLNRVHRRVIVKDSAKAIYKASYRQALLAALEGCIKGHESLLITIIDSPIGGIDDLPGDIDEATGIEPVREESASLAGDEMALIAQKILLLRQMCMTCFQRTEKEYMDNPPVGIELPTFQCEFAESSIGTEDAPRTTRRKKADVDSMTARCAHCNANNRTCAPVSKLDPFSRGYR</sequence>
<dbReference type="PANTHER" id="PTHR38248">
    <property type="entry name" value="FUNK1 6"/>
    <property type="match status" value="1"/>
</dbReference>
<dbReference type="PANTHER" id="PTHR38248:SF2">
    <property type="entry name" value="FUNK1 11"/>
    <property type="match status" value="1"/>
</dbReference>
<feature type="compositionally biased region" description="Polar residues" evidence="1">
    <location>
        <begin position="124"/>
        <end position="163"/>
    </location>
</feature>
<feature type="region of interest" description="Disordered" evidence="1">
    <location>
        <begin position="123"/>
        <end position="184"/>
    </location>
</feature>
<dbReference type="Proteomes" id="UP000054053">
    <property type="component" value="Unassembled WGS sequence"/>
</dbReference>
<reference evidence="4" key="1">
    <citation type="journal article" date="2016" name="Genome Announc.">
        <title>Genome sequence of Ustilaginoidea virens IPU010, a rice pathogenic fungus causing false smut.</title>
        <authorList>
            <person name="Kumagai T."/>
            <person name="Ishii T."/>
            <person name="Terai G."/>
            <person name="Umemura M."/>
            <person name="Machida M."/>
            <person name="Asai K."/>
        </authorList>
    </citation>
    <scope>NUCLEOTIDE SEQUENCE [LARGE SCALE GENOMIC DNA]</scope>
    <source>
        <strain evidence="4">IPU010</strain>
    </source>
</reference>
<organism evidence="3 4">
    <name type="scientific">Ustilaginoidea virens</name>
    <name type="common">Rice false smut fungus</name>
    <name type="synonym">Villosiclava virens</name>
    <dbReference type="NCBI Taxonomy" id="1159556"/>
    <lineage>
        <taxon>Eukaryota</taxon>
        <taxon>Fungi</taxon>
        <taxon>Dikarya</taxon>
        <taxon>Ascomycota</taxon>
        <taxon>Pezizomycotina</taxon>
        <taxon>Sordariomycetes</taxon>
        <taxon>Hypocreomycetidae</taxon>
        <taxon>Hypocreales</taxon>
        <taxon>Clavicipitaceae</taxon>
        <taxon>Ustilaginoidea</taxon>
    </lineage>
</organism>
<accession>A0A1B5LAB8</accession>
<dbReference type="AlphaFoldDB" id="A0A1B5LAB8"/>
<gene>
    <name evidence="3" type="ORF">UVI_02043610</name>
</gene>
<dbReference type="Pfam" id="PF17667">
    <property type="entry name" value="Pkinase_fungal"/>
    <property type="match status" value="1"/>
</dbReference>
<evidence type="ECO:0000313" key="3">
    <source>
        <dbReference type="EMBL" id="GAO19935.1"/>
    </source>
</evidence>
<feature type="domain" description="Fungal-type protein kinase" evidence="2">
    <location>
        <begin position="1"/>
        <end position="231"/>
    </location>
</feature>
<feature type="compositionally biased region" description="Low complexity" evidence="1">
    <location>
        <begin position="164"/>
        <end position="175"/>
    </location>
</feature>
<evidence type="ECO:0000256" key="1">
    <source>
        <dbReference type="SAM" id="MobiDB-lite"/>
    </source>
</evidence>
<evidence type="ECO:0000313" key="4">
    <source>
        <dbReference type="Proteomes" id="UP000054053"/>
    </source>
</evidence>
<evidence type="ECO:0000259" key="2">
    <source>
        <dbReference type="Pfam" id="PF17667"/>
    </source>
</evidence>
<proteinExistence type="predicted"/>
<protein>
    <recommendedName>
        <fullName evidence="2">Fungal-type protein kinase domain-containing protein</fullName>
    </recommendedName>
</protein>
<dbReference type="EMBL" id="BBTG02000026">
    <property type="protein sequence ID" value="GAO19935.1"/>
    <property type="molecule type" value="Genomic_DNA"/>
</dbReference>